<evidence type="ECO:0000313" key="2">
    <source>
        <dbReference type="EMBL" id="KMQ82021.1"/>
    </source>
</evidence>
<gene>
    <name evidence="2" type="ORF">RF55_24466</name>
</gene>
<keyword evidence="3" id="KW-1185">Reference proteome</keyword>
<sequence length="156" mass="16866">MSENIDIITAINELLGDPEYWDQALPLPPRAEHPPLAPAPTQQSRAPKVGTIIQRFDHVNRRKQEMLMTVPPPPPKRPRGRTTTAGPSTAAPSTAGPSTADATTDTATVRPALLMPSGPLPPPPIPVQIEPGIIVDVPHFCIHVSRKYKARTPHGR</sequence>
<feature type="compositionally biased region" description="Basic and acidic residues" evidence="1">
    <location>
        <begin position="55"/>
        <end position="65"/>
    </location>
</feature>
<evidence type="ECO:0000313" key="3">
    <source>
        <dbReference type="Proteomes" id="UP000036403"/>
    </source>
</evidence>
<reference evidence="2 3" key="1">
    <citation type="submission" date="2015-04" db="EMBL/GenBank/DDBJ databases">
        <title>Lasius niger genome sequencing.</title>
        <authorList>
            <person name="Konorov E.A."/>
            <person name="Nikitin M.A."/>
            <person name="Kirill M.V."/>
            <person name="Chang P."/>
        </authorList>
    </citation>
    <scope>NUCLEOTIDE SEQUENCE [LARGE SCALE GENOMIC DNA]</scope>
    <source>
        <tissue evidence="2">Whole</tissue>
    </source>
</reference>
<dbReference type="EMBL" id="LBMM01029239">
    <property type="protein sequence ID" value="KMQ82021.1"/>
    <property type="molecule type" value="Genomic_DNA"/>
</dbReference>
<comment type="caution">
    <text evidence="2">The sequence shown here is derived from an EMBL/GenBank/DDBJ whole genome shotgun (WGS) entry which is preliminary data.</text>
</comment>
<organism evidence="2 3">
    <name type="scientific">Lasius niger</name>
    <name type="common">Black garden ant</name>
    <dbReference type="NCBI Taxonomy" id="67767"/>
    <lineage>
        <taxon>Eukaryota</taxon>
        <taxon>Metazoa</taxon>
        <taxon>Ecdysozoa</taxon>
        <taxon>Arthropoda</taxon>
        <taxon>Hexapoda</taxon>
        <taxon>Insecta</taxon>
        <taxon>Pterygota</taxon>
        <taxon>Neoptera</taxon>
        <taxon>Endopterygota</taxon>
        <taxon>Hymenoptera</taxon>
        <taxon>Apocrita</taxon>
        <taxon>Aculeata</taxon>
        <taxon>Formicoidea</taxon>
        <taxon>Formicidae</taxon>
        <taxon>Formicinae</taxon>
        <taxon>Lasius</taxon>
        <taxon>Lasius</taxon>
    </lineage>
</organism>
<proteinExistence type="predicted"/>
<evidence type="ECO:0000256" key="1">
    <source>
        <dbReference type="SAM" id="MobiDB-lite"/>
    </source>
</evidence>
<name>A0A0J7JW01_LASNI</name>
<feature type="region of interest" description="Disordered" evidence="1">
    <location>
        <begin position="20"/>
        <end position="103"/>
    </location>
</feature>
<dbReference type="AlphaFoldDB" id="A0A0J7JW01"/>
<protein>
    <submittedName>
        <fullName evidence="2">Uncharacterized protein</fullName>
    </submittedName>
</protein>
<dbReference type="PaxDb" id="67767-A0A0J7JW01"/>
<feature type="compositionally biased region" description="Low complexity" evidence="1">
    <location>
        <begin position="81"/>
        <end position="103"/>
    </location>
</feature>
<accession>A0A0J7JW01</accession>
<dbReference type="Proteomes" id="UP000036403">
    <property type="component" value="Unassembled WGS sequence"/>
</dbReference>